<protein>
    <submittedName>
        <fullName evidence="1">Uncharacterized protein</fullName>
    </submittedName>
</protein>
<dbReference type="EMBL" id="JAMTCS010000011">
    <property type="protein sequence ID" value="MCP2266099.1"/>
    <property type="molecule type" value="Genomic_DNA"/>
</dbReference>
<proteinExistence type="predicted"/>
<dbReference type="Proteomes" id="UP001139493">
    <property type="component" value="Unassembled WGS sequence"/>
</dbReference>
<gene>
    <name evidence="1" type="ORF">APR03_003464</name>
</gene>
<comment type="caution">
    <text evidence="1">The sequence shown here is derived from an EMBL/GenBank/DDBJ whole genome shotgun (WGS) entry which is preliminary data.</text>
</comment>
<reference evidence="1" key="1">
    <citation type="submission" date="2022-06" db="EMBL/GenBank/DDBJ databases">
        <title>Genomic Encyclopedia of Archaeal and Bacterial Type Strains, Phase II (KMG-II): from individual species to whole genera.</title>
        <authorList>
            <person name="Goeker M."/>
        </authorList>
    </citation>
    <scope>NUCLEOTIDE SEQUENCE</scope>
    <source>
        <strain evidence="1">DSM 26652</strain>
    </source>
</reference>
<evidence type="ECO:0000313" key="1">
    <source>
        <dbReference type="EMBL" id="MCP2266099.1"/>
    </source>
</evidence>
<organism evidence="1 2">
    <name type="scientific">Promicromonospora thailandica</name>
    <dbReference type="NCBI Taxonomy" id="765201"/>
    <lineage>
        <taxon>Bacteria</taxon>
        <taxon>Bacillati</taxon>
        <taxon>Actinomycetota</taxon>
        <taxon>Actinomycetes</taxon>
        <taxon>Micrococcales</taxon>
        <taxon>Promicromonosporaceae</taxon>
        <taxon>Promicromonospora</taxon>
    </lineage>
</organism>
<sequence>MKQPLRRLSQGAKRRVRQRLIESLKGGPRTQRTNREFTALVRDLAVFAADLSASATTRHELVVQTVVAFQARVTVAEARAGAALDMSLDRRAWHTDAPVVESLTDVARQLVGLDDQLALRAASCVLEARPGDERARAVQRDVAGSTRPTAGEEPWRVTARKRSQDTRIASALRDLAAGSADELSTNAAAELAAAYHGDAAASKPYLAVLRGTVAHSVAVGSPVAVLRGVLDATVAEMGAGVWERGTRWAGEPPAVSTANLSGLREYFAGKRICLVGNATGSLGEHGAEIDGYDVVIRCGSFALDAARTGTRTDVHATSLQDDGGWDVPVDVRLAFSGAPAAEWVGSLVKRLRPEAQRWVGDESVRWPRSTVMPHALRAALPEPTTHLTMTVLLDYLDVSTTIDLFGLDLRPDAEAPSPTAERDWILSRAVSTGPGKISLR</sequence>
<keyword evidence="2" id="KW-1185">Reference proteome</keyword>
<name>A0A9X2G3A5_9MICO</name>
<evidence type="ECO:0000313" key="2">
    <source>
        <dbReference type="Proteomes" id="UP001139493"/>
    </source>
</evidence>
<dbReference type="RefSeq" id="WP_253837641.1">
    <property type="nucleotide sequence ID" value="NZ_JAMTCS010000011.1"/>
</dbReference>
<accession>A0A9X2G3A5</accession>
<dbReference type="AlphaFoldDB" id="A0A9X2G3A5"/>